<accession>A0A8X6MNY7</accession>
<keyword evidence="3" id="KW-1185">Reference proteome</keyword>
<comment type="caution">
    <text evidence="2">The sequence shown here is derived from an EMBL/GenBank/DDBJ whole genome shotgun (WGS) entry which is preliminary data.</text>
</comment>
<gene>
    <name evidence="2" type="primary">AVEN_121399_1</name>
    <name evidence="2" type="ORF">NPIL_300251</name>
</gene>
<dbReference type="InterPro" id="IPR036179">
    <property type="entry name" value="Ig-like_dom_sf"/>
</dbReference>
<protein>
    <recommendedName>
        <fullName evidence="1">Ig-like domain-containing protein</fullName>
    </recommendedName>
</protein>
<feature type="domain" description="Ig-like" evidence="1">
    <location>
        <begin position="6"/>
        <end position="103"/>
    </location>
</feature>
<evidence type="ECO:0000313" key="3">
    <source>
        <dbReference type="Proteomes" id="UP000887013"/>
    </source>
</evidence>
<dbReference type="InterPro" id="IPR013783">
    <property type="entry name" value="Ig-like_fold"/>
</dbReference>
<dbReference type="Gene3D" id="2.60.40.10">
    <property type="entry name" value="Immunoglobulins"/>
    <property type="match status" value="1"/>
</dbReference>
<evidence type="ECO:0000259" key="1">
    <source>
        <dbReference type="PROSITE" id="PS50835"/>
    </source>
</evidence>
<dbReference type="InterPro" id="IPR007110">
    <property type="entry name" value="Ig-like_dom"/>
</dbReference>
<name>A0A8X6MNY7_NEPPI</name>
<dbReference type="SUPFAM" id="SSF48726">
    <property type="entry name" value="Immunoglobulin"/>
    <property type="match status" value="1"/>
</dbReference>
<sequence length="119" mass="13312">MPHLPPKGVVIRDQKDRKVEGVIGPFNLGETLIITCEALGGDPQPKLLWSGTFDNSTGVYHQTITNTTSTLEIPYLERNDQWTHVTCTAMNSNLTIPKSSTVTIEINRDREMLNTMKND</sequence>
<reference evidence="2" key="1">
    <citation type="submission" date="2020-08" db="EMBL/GenBank/DDBJ databases">
        <title>Multicomponent nature underlies the extraordinary mechanical properties of spider dragline silk.</title>
        <authorList>
            <person name="Kono N."/>
            <person name="Nakamura H."/>
            <person name="Mori M."/>
            <person name="Yoshida Y."/>
            <person name="Ohtoshi R."/>
            <person name="Malay A.D."/>
            <person name="Moran D.A.P."/>
            <person name="Tomita M."/>
            <person name="Numata K."/>
            <person name="Arakawa K."/>
        </authorList>
    </citation>
    <scope>NUCLEOTIDE SEQUENCE</scope>
</reference>
<dbReference type="Proteomes" id="UP000887013">
    <property type="component" value="Unassembled WGS sequence"/>
</dbReference>
<dbReference type="AlphaFoldDB" id="A0A8X6MNY7"/>
<dbReference type="OrthoDB" id="8825892at2759"/>
<dbReference type="PROSITE" id="PS50835">
    <property type="entry name" value="IG_LIKE"/>
    <property type="match status" value="1"/>
</dbReference>
<dbReference type="PANTHER" id="PTHR23278:SF19">
    <property type="entry name" value="OBSCURIN"/>
    <property type="match status" value="1"/>
</dbReference>
<proteinExistence type="predicted"/>
<organism evidence="2 3">
    <name type="scientific">Nephila pilipes</name>
    <name type="common">Giant wood spider</name>
    <name type="synonym">Nephila maculata</name>
    <dbReference type="NCBI Taxonomy" id="299642"/>
    <lineage>
        <taxon>Eukaryota</taxon>
        <taxon>Metazoa</taxon>
        <taxon>Ecdysozoa</taxon>
        <taxon>Arthropoda</taxon>
        <taxon>Chelicerata</taxon>
        <taxon>Arachnida</taxon>
        <taxon>Araneae</taxon>
        <taxon>Araneomorphae</taxon>
        <taxon>Entelegynae</taxon>
        <taxon>Araneoidea</taxon>
        <taxon>Nephilidae</taxon>
        <taxon>Nephila</taxon>
    </lineage>
</organism>
<dbReference type="EMBL" id="BMAW01049375">
    <property type="protein sequence ID" value="GFS70382.1"/>
    <property type="molecule type" value="Genomic_DNA"/>
</dbReference>
<evidence type="ECO:0000313" key="2">
    <source>
        <dbReference type="EMBL" id="GFS70382.1"/>
    </source>
</evidence>
<dbReference type="PANTHER" id="PTHR23278">
    <property type="entry name" value="SIDESTEP PROTEIN"/>
    <property type="match status" value="1"/>
</dbReference>